<proteinExistence type="predicted"/>
<organism evidence="1 2">
    <name type="scientific">Yeosuana aromativorans</name>
    <dbReference type="NCBI Taxonomy" id="288019"/>
    <lineage>
        <taxon>Bacteria</taxon>
        <taxon>Pseudomonadati</taxon>
        <taxon>Bacteroidota</taxon>
        <taxon>Flavobacteriia</taxon>
        <taxon>Flavobacteriales</taxon>
        <taxon>Flavobacteriaceae</taxon>
        <taxon>Yeosuana</taxon>
    </lineage>
</organism>
<evidence type="ECO:0000313" key="1">
    <source>
        <dbReference type="EMBL" id="GGK26850.1"/>
    </source>
</evidence>
<dbReference type="AlphaFoldDB" id="A0A8J3BTG5"/>
<dbReference type="InterPro" id="IPR008969">
    <property type="entry name" value="CarboxyPept-like_regulatory"/>
</dbReference>
<evidence type="ECO:0000313" key="2">
    <source>
        <dbReference type="Proteomes" id="UP000612329"/>
    </source>
</evidence>
<gene>
    <name evidence="1" type="ORF">GCM10007962_21410</name>
</gene>
<protein>
    <recommendedName>
        <fullName evidence="3">Carboxypeptidase-like protein</fullName>
    </recommendedName>
</protein>
<sequence>MASVRSQTVERVAVKGVILTTNTDIEGITVFNTSSNKGTVTNNKGEFNIAVALNDRIEVSALQFEPVVITIDDTVISSKELKIFLREHINNLDAVLLTFGLSGYLLQDIKNIKPPPSIDMDFGNMDAYMLSVDNAVDNQVIEDALNSVVNKNQLYNGVNFVEIFKLFSKHKKRAKNDDALQYELEQKELIDVYSQKYISERFHVPQDSVGAFVEFLKSNGMTQELLKPEHEMQLIEFVTEQSKLFLKKE</sequence>
<dbReference type="Pfam" id="PF13715">
    <property type="entry name" value="CarbopepD_reg_2"/>
    <property type="match status" value="1"/>
</dbReference>
<dbReference type="SUPFAM" id="SSF49464">
    <property type="entry name" value="Carboxypeptidase regulatory domain-like"/>
    <property type="match status" value="1"/>
</dbReference>
<reference evidence="1" key="2">
    <citation type="submission" date="2020-09" db="EMBL/GenBank/DDBJ databases">
        <authorList>
            <person name="Sun Q."/>
            <person name="Ohkuma M."/>
        </authorList>
    </citation>
    <scope>NUCLEOTIDE SEQUENCE</scope>
    <source>
        <strain evidence="1">JCM 12862</strain>
    </source>
</reference>
<keyword evidence="2" id="KW-1185">Reference proteome</keyword>
<dbReference type="EMBL" id="BMNR01000004">
    <property type="protein sequence ID" value="GGK26850.1"/>
    <property type="molecule type" value="Genomic_DNA"/>
</dbReference>
<accession>A0A8J3BTG5</accession>
<comment type="caution">
    <text evidence="1">The sequence shown here is derived from an EMBL/GenBank/DDBJ whole genome shotgun (WGS) entry which is preliminary data.</text>
</comment>
<evidence type="ECO:0008006" key="3">
    <source>
        <dbReference type="Google" id="ProtNLM"/>
    </source>
</evidence>
<name>A0A8J3BTG5_9FLAO</name>
<reference evidence="1" key="1">
    <citation type="journal article" date="2014" name="Int. J. Syst. Evol. Microbiol.">
        <title>Complete genome sequence of Corynebacterium casei LMG S-19264T (=DSM 44701T), isolated from a smear-ripened cheese.</title>
        <authorList>
            <consortium name="US DOE Joint Genome Institute (JGI-PGF)"/>
            <person name="Walter F."/>
            <person name="Albersmeier A."/>
            <person name="Kalinowski J."/>
            <person name="Ruckert C."/>
        </authorList>
    </citation>
    <scope>NUCLEOTIDE SEQUENCE</scope>
    <source>
        <strain evidence="1">JCM 12862</strain>
    </source>
</reference>
<dbReference type="Proteomes" id="UP000612329">
    <property type="component" value="Unassembled WGS sequence"/>
</dbReference>